<name>A0ABX3A2P8_9GAMM</name>
<feature type="domain" description="RimM N-terminal" evidence="6">
    <location>
        <begin position="12"/>
        <end position="94"/>
    </location>
</feature>
<evidence type="ECO:0000256" key="2">
    <source>
        <dbReference type="ARBA" id="ARBA00022517"/>
    </source>
</evidence>
<keyword evidence="9" id="KW-1185">Reference proteome</keyword>
<dbReference type="Proteomes" id="UP000094329">
    <property type="component" value="Unassembled WGS sequence"/>
</dbReference>
<dbReference type="PANTHER" id="PTHR33692:SF1">
    <property type="entry name" value="RIBOSOME MATURATION FACTOR RIMM"/>
    <property type="match status" value="1"/>
</dbReference>
<evidence type="ECO:0000256" key="1">
    <source>
        <dbReference type="ARBA" id="ARBA00022490"/>
    </source>
</evidence>
<reference evidence="8 9" key="1">
    <citation type="submission" date="2016-08" db="EMBL/GenBank/DDBJ databases">
        <title>Draft genome sequence of Candidatus Piscirickettsia litoralis, from seawater.</title>
        <authorList>
            <person name="Wan X."/>
            <person name="Lee A.J."/>
            <person name="Hou S."/>
            <person name="Donachie S.P."/>
        </authorList>
    </citation>
    <scope>NUCLEOTIDE SEQUENCE [LARGE SCALE GENOMIC DNA]</scope>
    <source>
        <strain evidence="8 9">Y2</strain>
    </source>
</reference>
<protein>
    <recommendedName>
        <fullName evidence="5">Ribosome maturation factor RimM</fullName>
    </recommendedName>
</protein>
<dbReference type="Gene3D" id="2.30.30.240">
    <property type="entry name" value="PRC-barrel domain"/>
    <property type="match status" value="1"/>
</dbReference>
<dbReference type="PANTHER" id="PTHR33692">
    <property type="entry name" value="RIBOSOME MATURATION FACTOR RIMM"/>
    <property type="match status" value="1"/>
</dbReference>
<keyword evidence="1 5" id="KW-0963">Cytoplasm</keyword>
<comment type="function">
    <text evidence="5">An accessory protein needed during the final step in the assembly of 30S ribosomal subunit, possibly for assembly of the head region. Essential for efficient processing of 16S rRNA. May be needed both before and after RbfA during the maturation of 16S rRNA. It has affinity for free ribosomal 30S subunits but not for 70S ribosomes.</text>
</comment>
<evidence type="ECO:0000256" key="5">
    <source>
        <dbReference type="HAMAP-Rule" id="MF_00014"/>
    </source>
</evidence>
<sequence>MEKMNQPDHKVVVGRIGAAHGVRGEIKVNSFTEQKTAILDYRPWYIRQGKEWQEVAVRSTRIAGNDILMRIEGCNDRDVVKRYTNCDIYVTRDQLPELDEGDVYWTDLEGLNVVTVEGQPLGTVSSMLETGANDVMVINGESEHLIPYLDHVVIKIDLKAQQMIVDWDPEY</sequence>
<dbReference type="SUPFAM" id="SSF50447">
    <property type="entry name" value="Translation proteins"/>
    <property type="match status" value="1"/>
</dbReference>
<dbReference type="InterPro" id="IPR056792">
    <property type="entry name" value="PRC_RimM"/>
</dbReference>
<dbReference type="InterPro" id="IPR011033">
    <property type="entry name" value="PRC_barrel-like_sf"/>
</dbReference>
<comment type="similarity">
    <text evidence="5">Belongs to the RimM family.</text>
</comment>
<evidence type="ECO:0000256" key="4">
    <source>
        <dbReference type="ARBA" id="ARBA00023186"/>
    </source>
</evidence>
<dbReference type="SUPFAM" id="SSF50346">
    <property type="entry name" value="PRC-barrel domain"/>
    <property type="match status" value="1"/>
</dbReference>
<organism evidence="8 9">
    <name type="scientific">Piscirickettsia litoralis</name>
    <dbReference type="NCBI Taxonomy" id="1891921"/>
    <lineage>
        <taxon>Bacteria</taxon>
        <taxon>Pseudomonadati</taxon>
        <taxon>Pseudomonadota</taxon>
        <taxon>Gammaproteobacteria</taxon>
        <taxon>Thiotrichales</taxon>
        <taxon>Piscirickettsiaceae</taxon>
        <taxon>Piscirickettsia</taxon>
    </lineage>
</organism>
<dbReference type="InterPro" id="IPR009000">
    <property type="entry name" value="Transl_B-barrel_sf"/>
</dbReference>
<dbReference type="HAMAP" id="MF_00014">
    <property type="entry name" value="Ribosome_mat_RimM"/>
    <property type="match status" value="1"/>
</dbReference>
<keyword evidence="2 5" id="KW-0690">Ribosome biogenesis</keyword>
<dbReference type="Pfam" id="PF24986">
    <property type="entry name" value="PRC_RimM"/>
    <property type="match status" value="1"/>
</dbReference>
<feature type="domain" description="Ribosome maturation factor RimM PRC barrel" evidence="7">
    <location>
        <begin position="105"/>
        <end position="168"/>
    </location>
</feature>
<dbReference type="InterPro" id="IPR011961">
    <property type="entry name" value="RimM"/>
</dbReference>
<comment type="domain">
    <text evidence="5">The PRC barrel domain binds ribosomal protein uS19.</text>
</comment>
<dbReference type="InterPro" id="IPR002676">
    <property type="entry name" value="RimM_N"/>
</dbReference>
<dbReference type="InterPro" id="IPR036976">
    <property type="entry name" value="RimM_N_sf"/>
</dbReference>
<evidence type="ECO:0000313" key="8">
    <source>
        <dbReference type="EMBL" id="ODN41725.1"/>
    </source>
</evidence>
<comment type="caution">
    <text evidence="8">The sequence shown here is derived from an EMBL/GenBank/DDBJ whole genome shotgun (WGS) entry which is preliminary data.</text>
</comment>
<dbReference type="Pfam" id="PF01782">
    <property type="entry name" value="RimM"/>
    <property type="match status" value="1"/>
</dbReference>
<comment type="subunit">
    <text evidence="5">Binds ribosomal protein uS19.</text>
</comment>
<proteinExistence type="inferred from homology"/>
<evidence type="ECO:0000256" key="3">
    <source>
        <dbReference type="ARBA" id="ARBA00022552"/>
    </source>
</evidence>
<keyword evidence="4 5" id="KW-0143">Chaperone</keyword>
<dbReference type="Gene3D" id="2.40.30.60">
    <property type="entry name" value="RimM"/>
    <property type="match status" value="1"/>
</dbReference>
<accession>A0ABX3A2P8</accession>
<evidence type="ECO:0000313" key="9">
    <source>
        <dbReference type="Proteomes" id="UP000094329"/>
    </source>
</evidence>
<evidence type="ECO:0000259" key="6">
    <source>
        <dbReference type="Pfam" id="PF01782"/>
    </source>
</evidence>
<dbReference type="NCBIfam" id="TIGR02273">
    <property type="entry name" value="16S_RimM"/>
    <property type="match status" value="1"/>
</dbReference>
<evidence type="ECO:0000259" key="7">
    <source>
        <dbReference type="Pfam" id="PF24986"/>
    </source>
</evidence>
<comment type="subcellular location">
    <subcellularLocation>
        <location evidence="5">Cytoplasm</location>
    </subcellularLocation>
</comment>
<gene>
    <name evidence="5" type="primary">rimM</name>
    <name evidence="8" type="ORF">BGC07_00395</name>
</gene>
<dbReference type="EMBL" id="MDTU01000001">
    <property type="protein sequence ID" value="ODN41725.1"/>
    <property type="molecule type" value="Genomic_DNA"/>
</dbReference>
<keyword evidence="3 5" id="KW-0698">rRNA processing</keyword>